<keyword evidence="3" id="KW-1185">Reference proteome</keyword>
<accession>A0A6P0HHY8</accession>
<dbReference type="RefSeq" id="WP_163771587.1">
    <property type="nucleotide sequence ID" value="NZ_JAAGXA010000004.1"/>
</dbReference>
<dbReference type="InterPro" id="IPR041664">
    <property type="entry name" value="AAA_16"/>
</dbReference>
<dbReference type="SUPFAM" id="SSF52540">
    <property type="entry name" value="P-loop containing nucleoside triphosphate hydrolases"/>
    <property type="match status" value="1"/>
</dbReference>
<evidence type="ECO:0000313" key="3">
    <source>
        <dbReference type="Proteomes" id="UP000468687"/>
    </source>
</evidence>
<dbReference type="GO" id="GO:0005524">
    <property type="term" value="F:ATP binding"/>
    <property type="evidence" value="ECO:0007669"/>
    <property type="project" value="UniProtKB-KW"/>
</dbReference>
<proteinExistence type="predicted"/>
<dbReference type="Proteomes" id="UP000468687">
    <property type="component" value="Unassembled WGS sequence"/>
</dbReference>
<keyword evidence="2" id="KW-0067">ATP-binding</keyword>
<dbReference type="Gene3D" id="3.40.50.300">
    <property type="entry name" value="P-loop containing nucleotide triphosphate hydrolases"/>
    <property type="match status" value="1"/>
</dbReference>
<name>A0A6P0HHY8_9ACTN</name>
<protein>
    <submittedName>
        <fullName evidence="2">ATP-binding protein</fullName>
    </submittedName>
</protein>
<sequence>MDSNVYRPGAGKIPPLLVGRDRLVRDWTLQLHAVAGGGGRAAAEDLLLTGPRGVGKTCTLTVLADQARSLGYEVVNLQAVRDEPTMVASLIRQADAAIAADKGPWKRAKQALERFAGLQLGAGGFSAGVSLHPPAGGSTGAARDPESLAGALAALSGAVRDETGGRQTAGTRGGVMLTIDEIQVGDAREVALIAAVLQRLNVDHPDAAVVFAGTGLPHTMARLTEAGVTHPDRLFVETRIPLQLEEPDARLALLEPARVAGGGWEPAAVDAVLEASNRYPAHLQYFAQAVWRHAPGPVVDVASAAAAIPPAAETLTMRSLEPRWDALSEREAELVTAIAANGGRATAQELAVILGRDQRSWSRVRQNLIESGDIYAPRRGVLEITMPALARYALHEYPDLQSRSGERLASLDDMHQRSSGTLPPPMAGG</sequence>
<gene>
    <name evidence="2" type="ORF">G3T38_07695</name>
</gene>
<keyword evidence="2" id="KW-0547">Nucleotide-binding</keyword>
<dbReference type="Pfam" id="PF13191">
    <property type="entry name" value="AAA_16"/>
    <property type="match status" value="1"/>
</dbReference>
<dbReference type="AlphaFoldDB" id="A0A6P0HHY8"/>
<feature type="domain" description="Orc1-like AAA ATPase" evidence="1">
    <location>
        <begin position="17"/>
        <end position="201"/>
    </location>
</feature>
<dbReference type="EMBL" id="JAAGXA010000004">
    <property type="protein sequence ID" value="NEN78156.1"/>
    <property type="molecule type" value="Genomic_DNA"/>
</dbReference>
<comment type="caution">
    <text evidence="2">The sequence shown here is derived from an EMBL/GenBank/DDBJ whole genome shotgun (WGS) entry which is preliminary data.</text>
</comment>
<evidence type="ECO:0000259" key="1">
    <source>
        <dbReference type="Pfam" id="PF13191"/>
    </source>
</evidence>
<organism evidence="2 3">
    <name type="scientific">Nocardioides zeae</name>
    <dbReference type="NCBI Taxonomy" id="1457234"/>
    <lineage>
        <taxon>Bacteria</taxon>
        <taxon>Bacillati</taxon>
        <taxon>Actinomycetota</taxon>
        <taxon>Actinomycetes</taxon>
        <taxon>Propionibacteriales</taxon>
        <taxon>Nocardioidaceae</taxon>
        <taxon>Nocardioides</taxon>
    </lineage>
</organism>
<reference evidence="2 3" key="1">
    <citation type="journal article" date="2014" name="Int. J. Syst. Evol. Microbiol.">
        <title>Nocardioides zeae sp. nov., isolated from the stem of Zea mays.</title>
        <authorList>
            <person name="Glaeser S.P."/>
            <person name="McInroy J.A."/>
            <person name="Busse H.J."/>
            <person name="Kampfer P."/>
        </authorList>
    </citation>
    <scope>NUCLEOTIDE SEQUENCE [LARGE SCALE GENOMIC DNA]</scope>
    <source>
        <strain evidence="2 3">JCM 30728</strain>
    </source>
</reference>
<dbReference type="InterPro" id="IPR027417">
    <property type="entry name" value="P-loop_NTPase"/>
</dbReference>
<evidence type="ECO:0000313" key="2">
    <source>
        <dbReference type="EMBL" id="NEN78156.1"/>
    </source>
</evidence>